<dbReference type="GO" id="GO:0004602">
    <property type="term" value="F:glutathione peroxidase activity"/>
    <property type="evidence" value="ECO:0007669"/>
    <property type="project" value="UniProtKB-EC"/>
</dbReference>
<dbReference type="Pfam" id="PF00255">
    <property type="entry name" value="GSHPx"/>
    <property type="match status" value="1"/>
</dbReference>
<dbReference type="InterPro" id="IPR000889">
    <property type="entry name" value="Glutathione_peroxidase"/>
</dbReference>
<reference evidence="1" key="2">
    <citation type="submission" date="2025-08" db="UniProtKB">
        <authorList>
            <consortium name="Ensembl"/>
        </authorList>
    </citation>
    <scope>IDENTIFICATION</scope>
</reference>
<reference evidence="1" key="3">
    <citation type="submission" date="2025-09" db="UniProtKB">
        <authorList>
            <consortium name="Ensembl"/>
        </authorList>
    </citation>
    <scope>IDENTIFICATION</scope>
</reference>
<reference evidence="1" key="1">
    <citation type="submission" date="2021-04" db="EMBL/GenBank/DDBJ databases">
        <authorList>
            <consortium name="Wellcome Sanger Institute Data Sharing"/>
        </authorList>
    </citation>
    <scope>NUCLEOTIDE SEQUENCE [LARGE SCALE GENOMIC DNA]</scope>
</reference>
<dbReference type="InterPro" id="IPR036249">
    <property type="entry name" value="Thioredoxin-like_sf"/>
</dbReference>
<keyword evidence="2" id="KW-1185">Reference proteome</keyword>
<dbReference type="GO" id="GO:0005739">
    <property type="term" value="C:mitochondrion"/>
    <property type="evidence" value="ECO:0007669"/>
    <property type="project" value="TreeGrafter"/>
</dbReference>
<dbReference type="Proteomes" id="UP000472265">
    <property type="component" value="Chromosome 6"/>
</dbReference>
<dbReference type="CDD" id="cd00340">
    <property type="entry name" value="GSH_Peroxidase"/>
    <property type="match status" value="1"/>
</dbReference>
<sequence length="191" mass="21699">MAGNVKRFYALTANLLSGEMFSFSALKGKVVLIENVASLCGTTTRDYTQMNELHSRYSDKGLVILGVPCNQFGHQENCKNDEILQSLKYVRPGNGFEPKIQLLEKVDVNGKDAHPLFVYLKEKLPFPSDDAMALMTDPKSIIWSPVRRDDVSWNFEKFLVGPDGEPYKRYSRCFLTIDIEADIKELLKKVK</sequence>
<evidence type="ECO:0000313" key="2">
    <source>
        <dbReference type="Proteomes" id="UP000472265"/>
    </source>
</evidence>
<name>A0ACD6B6X9_SPAAU</name>
<dbReference type="FunFam" id="3.40.30.10:FF:000153">
    <property type="entry name" value="Glutathione peroxidase"/>
    <property type="match status" value="1"/>
</dbReference>
<dbReference type="GO" id="GO:0042744">
    <property type="term" value="P:hydrogen peroxide catabolic process"/>
    <property type="evidence" value="ECO:0007669"/>
    <property type="project" value="TreeGrafter"/>
</dbReference>
<dbReference type="GO" id="GO:0005829">
    <property type="term" value="C:cytosol"/>
    <property type="evidence" value="ECO:0007669"/>
    <property type="project" value="TreeGrafter"/>
</dbReference>
<organism evidence="1 2">
    <name type="scientific">Sparus aurata</name>
    <name type="common">Gilthead sea bream</name>
    <dbReference type="NCBI Taxonomy" id="8175"/>
    <lineage>
        <taxon>Eukaryota</taxon>
        <taxon>Metazoa</taxon>
        <taxon>Chordata</taxon>
        <taxon>Craniata</taxon>
        <taxon>Vertebrata</taxon>
        <taxon>Euteleostomi</taxon>
        <taxon>Actinopterygii</taxon>
        <taxon>Neopterygii</taxon>
        <taxon>Teleostei</taxon>
        <taxon>Neoteleostei</taxon>
        <taxon>Acanthomorphata</taxon>
        <taxon>Eupercaria</taxon>
        <taxon>Spariformes</taxon>
        <taxon>Sparidae</taxon>
        <taxon>Sparus</taxon>
    </lineage>
</organism>
<dbReference type="PIRSF" id="PIRSF000303">
    <property type="entry name" value="Glutathion_perox"/>
    <property type="match status" value="1"/>
</dbReference>
<dbReference type="GO" id="GO:0010269">
    <property type="term" value="P:response to selenium ion"/>
    <property type="evidence" value="ECO:0007669"/>
    <property type="project" value="TreeGrafter"/>
</dbReference>
<dbReference type="PRINTS" id="PR01011">
    <property type="entry name" value="GLUTPROXDASE"/>
</dbReference>
<dbReference type="SUPFAM" id="SSF52833">
    <property type="entry name" value="Thioredoxin-like"/>
    <property type="match status" value="1"/>
</dbReference>
<evidence type="ECO:0000313" key="1">
    <source>
        <dbReference type="Ensembl" id="ENSSAUP00010052426.1"/>
    </source>
</evidence>
<dbReference type="PANTHER" id="PTHR11592">
    <property type="entry name" value="GLUTATHIONE PEROXIDASE"/>
    <property type="match status" value="1"/>
</dbReference>
<dbReference type="GeneTree" id="ENSGT00940000165239"/>
<protein>
    <submittedName>
        <fullName evidence="1">Uncharacterized protein</fullName>
    </submittedName>
</protein>
<dbReference type="PROSITE" id="PS51355">
    <property type="entry name" value="GLUTATHIONE_PEROXID_3"/>
    <property type="match status" value="1"/>
</dbReference>
<dbReference type="InterPro" id="IPR029759">
    <property type="entry name" value="GPX_AS"/>
</dbReference>
<dbReference type="GO" id="GO:0006749">
    <property type="term" value="P:glutathione metabolic process"/>
    <property type="evidence" value="ECO:0007669"/>
    <property type="project" value="TreeGrafter"/>
</dbReference>
<dbReference type="Gene3D" id="3.40.30.10">
    <property type="entry name" value="Glutaredoxin"/>
    <property type="match status" value="1"/>
</dbReference>
<dbReference type="GO" id="GO:0042542">
    <property type="term" value="P:response to hydrogen peroxide"/>
    <property type="evidence" value="ECO:0007669"/>
    <property type="project" value="TreeGrafter"/>
</dbReference>
<dbReference type="PROSITE" id="PS00460">
    <property type="entry name" value="GLUTATHIONE_PEROXID_1"/>
    <property type="match status" value="1"/>
</dbReference>
<dbReference type="PANTHER" id="PTHR11592:SF41">
    <property type="entry name" value="GLUTATHIONE PEROXIDASE 1"/>
    <property type="match status" value="1"/>
</dbReference>
<accession>A0ACD6B6X9</accession>
<proteinExistence type="predicted"/>
<dbReference type="Ensembl" id="ENSSAUT00010055119.1">
    <property type="protein sequence ID" value="ENSSAUP00010052426.1"/>
    <property type="gene ID" value="ENSSAUG00010021739.1"/>
</dbReference>